<accession>A0ABU8W5R5</accession>
<proteinExistence type="predicted"/>
<organism evidence="1 2">
    <name type="scientific">Variovorax humicola</name>
    <dbReference type="NCBI Taxonomy" id="1769758"/>
    <lineage>
        <taxon>Bacteria</taxon>
        <taxon>Pseudomonadati</taxon>
        <taxon>Pseudomonadota</taxon>
        <taxon>Betaproteobacteria</taxon>
        <taxon>Burkholderiales</taxon>
        <taxon>Comamonadaceae</taxon>
        <taxon>Variovorax</taxon>
    </lineage>
</organism>
<evidence type="ECO:0000313" key="2">
    <source>
        <dbReference type="Proteomes" id="UP001363010"/>
    </source>
</evidence>
<reference evidence="1 2" key="1">
    <citation type="submission" date="2024-03" db="EMBL/GenBank/DDBJ databases">
        <title>Novel species of the genus Variovorax.</title>
        <authorList>
            <person name="Liu Q."/>
            <person name="Xin Y.-H."/>
        </authorList>
    </citation>
    <scope>NUCLEOTIDE SEQUENCE [LARGE SCALE GENOMIC DNA]</scope>
    <source>
        <strain evidence="1 2">KACC 18501</strain>
    </source>
</reference>
<evidence type="ECO:0000313" key="1">
    <source>
        <dbReference type="EMBL" id="MEJ8825324.1"/>
    </source>
</evidence>
<dbReference type="Proteomes" id="UP001363010">
    <property type="component" value="Unassembled WGS sequence"/>
</dbReference>
<dbReference type="EMBL" id="JBBKZV010000021">
    <property type="protein sequence ID" value="MEJ8825324.1"/>
    <property type="molecule type" value="Genomic_DNA"/>
</dbReference>
<gene>
    <name evidence="1" type="ORF">WKW80_25420</name>
</gene>
<keyword evidence="2" id="KW-1185">Reference proteome</keyword>
<name>A0ABU8W5R5_9BURK</name>
<protein>
    <submittedName>
        <fullName evidence="1">Uncharacterized protein</fullName>
    </submittedName>
</protein>
<comment type="caution">
    <text evidence="1">The sequence shown here is derived from an EMBL/GenBank/DDBJ whole genome shotgun (WGS) entry which is preliminary data.</text>
</comment>
<sequence length="51" mass="5335">MTSNLDGANWLSASCLHDAEPVVDFEIFAAPSARLGTVIRAYPSTIGALAN</sequence>
<dbReference type="RefSeq" id="WP_340366356.1">
    <property type="nucleotide sequence ID" value="NZ_JBBKZV010000021.1"/>
</dbReference>